<dbReference type="SUPFAM" id="SSF57850">
    <property type="entry name" value="RING/U-box"/>
    <property type="match status" value="1"/>
</dbReference>
<dbReference type="InterPro" id="IPR001841">
    <property type="entry name" value="Znf_RING"/>
</dbReference>
<dbReference type="AlphaFoldDB" id="M2THP3"/>
<dbReference type="PANTHER" id="PTHR45798:SF97">
    <property type="entry name" value="ALCOHOL-SENSITIVE RING FINGER PROTEIN 1"/>
    <property type="match status" value="1"/>
</dbReference>
<sequence>FVIHEDLLCSSSGHFKKLFQKSRKAIKGECSICIEDLSGFLPVCYCKSCGQNFHTKCLDDWLQRKATCPMCHVDRPIATDSVQSRIWDAANGEPWDAYMQWLYTGVIPVHLKDLGEDNGAKYCQLLMDSYKLGERLEDELFQKAAQKEIVEDVRIASCAIGYHNVGQVYQLTNGASTLRKVLVDMYISQADSTELGLEYPQQFILDIARALLARQTKQNLGSEKVLAGYSSEKEDNDTSSEDEEDESSEDGDELAYDVRYGDGLYEPGETVVEEEEEEEER</sequence>
<reference evidence="7 8" key="1">
    <citation type="journal article" date="2012" name="PLoS Pathog.">
        <title>Diverse lifestyles and strategies of plant pathogenesis encoded in the genomes of eighteen Dothideomycetes fungi.</title>
        <authorList>
            <person name="Ohm R.A."/>
            <person name="Feau N."/>
            <person name="Henrissat B."/>
            <person name="Schoch C.L."/>
            <person name="Horwitz B.A."/>
            <person name="Barry K.W."/>
            <person name="Condon B.J."/>
            <person name="Copeland A.C."/>
            <person name="Dhillon B."/>
            <person name="Glaser F."/>
            <person name="Hesse C.N."/>
            <person name="Kosti I."/>
            <person name="LaButti K."/>
            <person name="Lindquist E.A."/>
            <person name="Lucas S."/>
            <person name="Salamov A.A."/>
            <person name="Bradshaw R.E."/>
            <person name="Ciuffetti L."/>
            <person name="Hamelin R.C."/>
            <person name="Kema G.H.J."/>
            <person name="Lawrence C."/>
            <person name="Scott J.A."/>
            <person name="Spatafora J.W."/>
            <person name="Turgeon B.G."/>
            <person name="de Wit P.J.G.M."/>
            <person name="Zhong S."/>
            <person name="Goodwin S.B."/>
            <person name="Grigoriev I.V."/>
        </authorList>
    </citation>
    <scope>NUCLEOTIDE SEQUENCE [LARGE SCALE GENOMIC DNA]</scope>
    <source>
        <strain evidence="8">C5 / ATCC 48332 / race O</strain>
    </source>
</reference>
<dbReference type="Gene3D" id="3.30.40.10">
    <property type="entry name" value="Zinc/RING finger domain, C3HC4 (zinc finger)"/>
    <property type="match status" value="1"/>
</dbReference>
<dbReference type="EMBL" id="KB445569">
    <property type="protein sequence ID" value="EMD96945.1"/>
    <property type="molecule type" value="Genomic_DNA"/>
</dbReference>
<feature type="domain" description="RING-type" evidence="6">
    <location>
        <begin position="30"/>
        <end position="72"/>
    </location>
</feature>
<evidence type="ECO:0000256" key="1">
    <source>
        <dbReference type="ARBA" id="ARBA00022723"/>
    </source>
</evidence>
<dbReference type="GO" id="GO:0008270">
    <property type="term" value="F:zinc ion binding"/>
    <property type="evidence" value="ECO:0007669"/>
    <property type="project" value="UniProtKB-KW"/>
</dbReference>
<evidence type="ECO:0000313" key="8">
    <source>
        <dbReference type="Proteomes" id="UP000016936"/>
    </source>
</evidence>
<keyword evidence="1" id="KW-0479">Metal-binding</keyword>
<feature type="non-terminal residue" evidence="7">
    <location>
        <position position="1"/>
    </location>
</feature>
<evidence type="ECO:0000256" key="2">
    <source>
        <dbReference type="ARBA" id="ARBA00022771"/>
    </source>
</evidence>
<evidence type="ECO:0000259" key="6">
    <source>
        <dbReference type="PROSITE" id="PS50089"/>
    </source>
</evidence>
<gene>
    <name evidence="7" type="ORF">COCHEDRAFT_1087051</name>
</gene>
<dbReference type="Proteomes" id="UP000016936">
    <property type="component" value="Unassembled WGS sequence"/>
</dbReference>
<keyword evidence="8" id="KW-1185">Reference proteome</keyword>
<dbReference type="eggNOG" id="KOG0800">
    <property type="taxonomic scope" value="Eukaryota"/>
</dbReference>
<evidence type="ECO:0000256" key="3">
    <source>
        <dbReference type="ARBA" id="ARBA00022833"/>
    </source>
</evidence>
<dbReference type="PROSITE" id="PS50089">
    <property type="entry name" value="ZF_RING_2"/>
    <property type="match status" value="1"/>
</dbReference>
<keyword evidence="2 4" id="KW-0863">Zinc-finger</keyword>
<dbReference type="PANTHER" id="PTHR45798">
    <property type="entry name" value="RING-H2 FINGER PROTEIN ATL61-RELATED-RELATED"/>
    <property type="match status" value="1"/>
</dbReference>
<evidence type="ECO:0000256" key="5">
    <source>
        <dbReference type="SAM" id="MobiDB-lite"/>
    </source>
</evidence>
<protein>
    <recommendedName>
        <fullName evidence="6">RING-type domain-containing protein</fullName>
    </recommendedName>
</protein>
<dbReference type="OrthoDB" id="8062037at2759"/>
<feature type="region of interest" description="Disordered" evidence="5">
    <location>
        <begin position="223"/>
        <end position="281"/>
    </location>
</feature>
<proteinExistence type="predicted"/>
<dbReference type="InterPro" id="IPR052788">
    <property type="entry name" value="RING-type_E3_ligase_ATL"/>
</dbReference>
<organism evidence="7 8">
    <name type="scientific">Cochliobolus heterostrophus (strain C5 / ATCC 48332 / race O)</name>
    <name type="common">Southern corn leaf blight fungus</name>
    <name type="synonym">Bipolaris maydis</name>
    <dbReference type="NCBI Taxonomy" id="701091"/>
    <lineage>
        <taxon>Eukaryota</taxon>
        <taxon>Fungi</taxon>
        <taxon>Dikarya</taxon>
        <taxon>Ascomycota</taxon>
        <taxon>Pezizomycotina</taxon>
        <taxon>Dothideomycetes</taxon>
        <taxon>Pleosporomycetidae</taxon>
        <taxon>Pleosporales</taxon>
        <taxon>Pleosporineae</taxon>
        <taxon>Pleosporaceae</taxon>
        <taxon>Bipolaris</taxon>
    </lineage>
</organism>
<evidence type="ECO:0000313" key="7">
    <source>
        <dbReference type="EMBL" id="EMD96945.1"/>
    </source>
</evidence>
<dbReference type="InterPro" id="IPR013083">
    <property type="entry name" value="Znf_RING/FYVE/PHD"/>
</dbReference>
<accession>M2THP3</accession>
<dbReference type="HOGENOM" id="CLU_086448_1_0_1"/>
<dbReference type="Pfam" id="PF13639">
    <property type="entry name" value="zf-RING_2"/>
    <property type="match status" value="1"/>
</dbReference>
<feature type="compositionally biased region" description="Acidic residues" evidence="5">
    <location>
        <begin position="234"/>
        <end position="255"/>
    </location>
</feature>
<keyword evidence="3" id="KW-0862">Zinc</keyword>
<evidence type="ECO:0000256" key="4">
    <source>
        <dbReference type="PROSITE-ProRule" id="PRU00175"/>
    </source>
</evidence>
<name>M2THP3_COCH5</name>
<reference evidence="8" key="2">
    <citation type="journal article" date="2013" name="PLoS Genet.">
        <title>Comparative genome structure, secondary metabolite, and effector coding capacity across Cochliobolus pathogens.</title>
        <authorList>
            <person name="Condon B.J."/>
            <person name="Leng Y."/>
            <person name="Wu D."/>
            <person name="Bushley K.E."/>
            <person name="Ohm R.A."/>
            <person name="Otillar R."/>
            <person name="Martin J."/>
            <person name="Schackwitz W."/>
            <person name="Grimwood J."/>
            <person name="MohdZainudin N."/>
            <person name="Xue C."/>
            <person name="Wang R."/>
            <person name="Manning V.A."/>
            <person name="Dhillon B."/>
            <person name="Tu Z.J."/>
            <person name="Steffenson B.J."/>
            <person name="Salamov A."/>
            <person name="Sun H."/>
            <person name="Lowry S."/>
            <person name="LaButti K."/>
            <person name="Han J."/>
            <person name="Copeland A."/>
            <person name="Lindquist E."/>
            <person name="Barry K."/>
            <person name="Schmutz J."/>
            <person name="Baker S.E."/>
            <person name="Ciuffetti L.M."/>
            <person name="Grigoriev I.V."/>
            <person name="Zhong S."/>
            <person name="Turgeon B.G."/>
        </authorList>
    </citation>
    <scope>NUCLEOTIDE SEQUENCE [LARGE SCALE GENOMIC DNA]</scope>
    <source>
        <strain evidence="8">C5 / ATCC 48332 / race O</strain>
    </source>
</reference>
<feature type="compositionally biased region" description="Acidic residues" evidence="5">
    <location>
        <begin position="271"/>
        <end position="281"/>
    </location>
</feature>
<dbReference type="STRING" id="701091.M2THP3"/>